<name>V4QHL0_9CAUL</name>
<dbReference type="RefSeq" id="WP_023447511.1">
    <property type="nucleotide sequence ID" value="NZ_AWGB01000116.1"/>
</dbReference>
<dbReference type="InterPro" id="IPR008258">
    <property type="entry name" value="Transglycosylase_SLT_dom_1"/>
</dbReference>
<dbReference type="Pfam" id="PF01464">
    <property type="entry name" value="SLT"/>
    <property type="match status" value="1"/>
</dbReference>
<feature type="domain" description="Transglycosylase SLT" evidence="3">
    <location>
        <begin position="31"/>
        <end position="138"/>
    </location>
</feature>
<evidence type="ECO:0000256" key="2">
    <source>
        <dbReference type="ARBA" id="ARBA00009387"/>
    </source>
</evidence>
<accession>V4QHL0</accession>
<sequence length="174" mass="17767">MTDGILSFLSNGNAQAPAGVAVAKPSDYSDLIANAEQRHGIPDGLLGKVINLGERSGAKAVSPKGAVGLGQLMPGTARDMGVTDSTDPAQNIEGSAKYLAQQLSAHNNDQRLAVAAYNAGPGAVKKYGGVPPYKETQEYVSRVTGSDTLNLSHSSDGILSFMGGEPPENAVASA</sequence>
<dbReference type="Gene3D" id="1.10.530.10">
    <property type="match status" value="1"/>
</dbReference>
<gene>
    <name evidence="4" type="ORF">ABENE_23060</name>
</gene>
<dbReference type="PANTHER" id="PTHR37423">
    <property type="entry name" value="SOLUBLE LYTIC MUREIN TRANSGLYCOSYLASE-RELATED"/>
    <property type="match status" value="1"/>
</dbReference>
<dbReference type="InterPro" id="IPR023346">
    <property type="entry name" value="Lysozyme-like_dom_sf"/>
</dbReference>
<evidence type="ECO:0000256" key="1">
    <source>
        <dbReference type="ARBA" id="ARBA00007734"/>
    </source>
</evidence>
<comment type="caution">
    <text evidence="4">The sequence shown here is derived from an EMBL/GenBank/DDBJ whole genome shotgun (WGS) entry which is preliminary data.</text>
</comment>
<organism evidence="4 5">
    <name type="scientific">Asticcacaulis benevestitus DSM 16100 = ATCC BAA-896</name>
    <dbReference type="NCBI Taxonomy" id="1121022"/>
    <lineage>
        <taxon>Bacteria</taxon>
        <taxon>Pseudomonadati</taxon>
        <taxon>Pseudomonadota</taxon>
        <taxon>Alphaproteobacteria</taxon>
        <taxon>Caulobacterales</taxon>
        <taxon>Caulobacteraceae</taxon>
        <taxon>Asticcacaulis</taxon>
    </lineage>
</organism>
<dbReference type="SUPFAM" id="SSF53955">
    <property type="entry name" value="Lysozyme-like"/>
    <property type="match status" value="1"/>
</dbReference>
<keyword evidence="5" id="KW-1185">Reference proteome</keyword>
<comment type="similarity">
    <text evidence="1">Belongs to the transglycosylase Slt family.</text>
</comment>
<dbReference type="Proteomes" id="UP000017837">
    <property type="component" value="Unassembled WGS sequence"/>
</dbReference>
<dbReference type="PANTHER" id="PTHR37423:SF2">
    <property type="entry name" value="MEMBRANE-BOUND LYTIC MUREIN TRANSGLYCOSYLASE C"/>
    <property type="match status" value="1"/>
</dbReference>
<evidence type="ECO:0000313" key="4">
    <source>
        <dbReference type="EMBL" id="ESQ78658.1"/>
    </source>
</evidence>
<evidence type="ECO:0000259" key="3">
    <source>
        <dbReference type="Pfam" id="PF01464"/>
    </source>
</evidence>
<reference evidence="4 5" key="1">
    <citation type="journal article" date="2014" name="Nature">
        <title>Sequential evolution of bacterial morphology by co-option of a developmental regulator.</title>
        <authorList>
            <person name="Jiang C."/>
            <person name="Brown P.J."/>
            <person name="Ducret A."/>
            <person name="Brun Y.V."/>
        </authorList>
    </citation>
    <scope>NUCLEOTIDE SEQUENCE [LARGE SCALE GENOMIC DNA]</scope>
    <source>
        <strain evidence="4 5">DSM 16100</strain>
    </source>
</reference>
<dbReference type="eggNOG" id="COG0741">
    <property type="taxonomic scope" value="Bacteria"/>
</dbReference>
<protein>
    <recommendedName>
        <fullName evidence="3">Transglycosylase SLT domain-containing protein</fullName>
    </recommendedName>
</protein>
<feature type="non-terminal residue" evidence="4">
    <location>
        <position position="174"/>
    </location>
</feature>
<proteinExistence type="inferred from homology"/>
<dbReference type="AlphaFoldDB" id="V4QHL0"/>
<dbReference type="CDD" id="cd00254">
    <property type="entry name" value="LT-like"/>
    <property type="match status" value="1"/>
</dbReference>
<comment type="similarity">
    <text evidence="2">Belongs to the virb1 family.</text>
</comment>
<dbReference type="EMBL" id="AWGB01000116">
    <property type="protein sequence ID" value="ESQ78658.1"/>
    <property type="molecule type" value="Genomic_DNA"/>
</dbReference>
<evidence type="ECO:0000313" key="5">
    <source>
        <dbReference type="Proteomes" id="UP000017837"/>
    </source>
</evidence>